<organism evidence="1 2">
    <name type="scientific">Rosa chinensis</name>
    <name type="common">China rose</name>
    <dbReference type="NCBI Taxonomy" id="74649"/>
    <lineage>
        <taxon>Eukaryota</taxon>
        <taxon>Viridiplantae</taxon>
        <taxon>Streptophyta</taxon>
        <taxon>Embryophyta</taxon>
        <taxon>Tracheophyta</taxon>
        <taxon>Spermatophyta</taxon>
        <taxon>Magnoliopsida</taxon>
        <taxon>eudicotyledons</taxon>
        <taxon>Gunneridae</taxon>
        <taxon>Pentapetalae</taxon>
        <taxon>rosids</taxon>
        <taxon>fabids</taxon>
        <taxon>Rosales</taxon>
        <taxon>Rosaceae</taxon>
        <taxon>Rosoideae</taxon>
        <taxon>Rosoideae incertae sedis</taxon>
        <taxon>Rosa</taxon>
    </lineage>
</organism>
<dbReference type="EMBL" id="PDCK01000041">
    <property type="protein sequence ID" value="PRQ42927.1"/>
    <property type="molecule type" value="Genomic_DNA"/>
</dbReference>
<accession>A0A2P6R923</accession>
<reference evidence="1 2" key="1">
    <citation type="journal article" date="2018" name="Nat. Genet.">
        <title>The Rosa genome provides new insights in the design of modern roses.</title>
        <authorList>
            <person name="Bendahmane M."/>
        </authorList>
    </citation>
    <scope>NUCLEOTIDE SEQUENCE [LARGE SCALE GENOMIC DNA]</scope>
    <source>
        <strain evidence="2">cv. Old Blush</strain>
    </source>
</reference>
<protein>
    <submittedName>
        <fullName evidence="1">Uncharacterized protein</fullName>
    </submittedName>
</protein>
<sequence>MVHCIACMFARIAGMLISVFNPKLGLCLVSNPIHLTLLMERLWSVRRNHGCMVSLS</sequence>
<dbReference type="Proteomes" id="UP000238479">
    <property type="component" value="Chromosome 3"/>
</dbReference>
<gene>
    <name evidence="1" type="ORF">RchiOBHm_Chr3g0462941</name>
</gene>
<evidence type="ECO:0000313" key="1">
    <source>
        <dbReference type="EMBL" id="PRQ42927.1"/>
    </source>
</evidence>
<comment type="caution">
    <text evidence="1">The sequence shown here is derived from an EMBL/GenBank/DDBJ whole genome shotgun (WGS) entry which is preliminary data.</text>
</comment>
<dbReference type="Gramene" id="PRQ42927">
    <property type="protein sequence ID" value="PRQ42927"/>
    <property type="gene ID" value="RchiOBHm_Chr3g0462941"/>
</dbReference>
<evidence type="ECO:0000313" key="2">
    <source>
        <dbReference type="Proteomes" id="UP000238479"/>
    </source>
</evidence>
<dbReference type="AlphaFoldDB" id="A0A2P6R923"/>
<keyword evidence="2" id="KW-1185">Reference proteome</keyword>
<name>A0A2P6R923_ROSCH</name>
<proteinExistence type="predicted"/>